<dbReference type="InterPro" id="IPR038987">
    <property type="entry name" value="MoeA-like"/>
</dbReference>
<dbReference type="InterPro" id="IPR036425">
    <property type="entry name" value="MoaB/Mog-like_dom_sf"/>
</dbReference>
<dbReference type="GO" id="GO:0006777">
    <property type="term" value="P:Mo-molybdopterin cofactor biosynthetic process"/>
    <property type="evidence" value="ECO:0007669"/>
    <property type="project" value="UniProtKB-KW"/>
</dbReference>
<dbReference type="eggNOG" id="arCOG00217">
    <property type="taxonomic scope" value="Archaea"/>
</dbReference>
<accession>A7I7W3</accession>
<evidence type="ECO:0000256" key="1">
    <source>
        <dbReference type="ARBA" id="ARBA00023150"/>
    </source>
</evidence>
<dbReference type="InterPro" id="IPR036688">
    <property type="entry name" value="MoeA_C_domain_IV_sf"/>
</dbReference>
<dbReference type="STRING" id="456442.Mboo_1306"/>
<dbReference type="PANTHER" id="PTHR10192">
    <property type="entry name" value="MOLYBDOPTERIN BIOSYNTHESIS PROTEIN"/>
    <property type="match status" value="1"/>
</dbReference>
<dbReference type="SUPFAM" id="SSF53218">
    <property type="entry name" value="Molybdenum cofactor biosynthesis proteins"/>
    <property type="match status" value="1"/>
</dbReference>
<dbReference type="SUPFAM" id="SSF53850">
    <property type="entry name" value="Periplasmic binding protein-like II"/>
    <property type="match status" value="1"/>
</dbReference>
<keyword evidence="1" id="KW-0501">Molybdenum cofactor biosynthesis</keyword>
<dbReference type="GeneID" id="5411951"/>
<dbReference type="PANTHER" id="PTHR10192:SF16">
    <property type="entry name" value="MOLYBDOPTERIN MOLYBDENUMTRANSFERASE"/>
    <property type="match status" value="1"/>
</dbReference>
<dbReference type="RefSeq" id="WP_012106856.1">
    <property type="nucleotide sequence ID" value="NC_009712.1"/>
</dbReference>
<dbReference type="NCBIfam" id="TIGR00177">
    <property type="entry name" value="molyb_syn"/>
    <property type="match status" value="1"/>
</dbReference>
<dbReference type="Pfam" id="PF00994">
    <property type="entry name" value="MoCF_biosynth"/>
    <property type="match status" value="1"/>
</dbReference>
<dbReference type="HOGENOM" id="CLU_010186_3_0_2"/>
<evidence type="ECO:0000259" key="2">
    <source>
        <dbReference type="SMART" id="SM00852"/>
    </source>
</evidence>
<proteinExistence type="predicted"/>
<keyword evidence="4" id="KW-1185">Reference proteome</keyword>
<gene>
    <name evidence="3" type="ordered locus">Mboo_1306</name>
</gene>
<sequence length="636" mass="67721">MVKRYLSLTSFDEALSLLKSTFPGPGRTEIVPVIRALGRAVAQPVYARYAVPEVNLAAMDGIAVKSRDTIGASEQHPVTLGQAARVNTGNVLPEGFDAVIMIEDTWEVGDKFQIRKSASPWQHVRPAGEDIREGRLVLPKGHVVRAFDIGALATYGITEIESTTAGVGIIPTGSELVPLGVHPRPGQVVESNTIMAQVLLESMGASCTRLPIVRDDPTLIEEALRAAATANDLVIISAGSSAGTRDFTAGAIAAVGELIFHGVAVKPGKPMMLGKISGTPVIGLPGYPLAAQTVLREFAVPLLEHWGLAPFAKHVVRARLATPLASDLGFDEFVPVSVGRIGTRHWGIARSRSAVVQMSTVRSNGYAHIPARIEGYDAEHELDVFLTTDPANIERTLLFSGAIDPVLEELGNLAHDRGLFIHTANAGNTSAILSLKRNACHAAPMSLPAFSLLRENATLFSLLESMDLVFVNIATREQGIVSSKGVSPDTLDTVCWVNSGRDTPARLLFDTLLASHHLSPAQVRGYTTEAATPGAIAAAVQAGQADAGICSEGLATSHGLRFFPLAKEQYELVMRREMLGDPRIISLISLVQGREFKAQLERTGAYHTALTGRIRSLSSDTSDIDIPSSAPPSVIP</sequence>
<dbReference type="AlphaFoldDB" id="A7I7W3"/>
<dbReference type="GO" id="GO:0061599">
    <property type="term" value="F:molybdopterin molybdotransferase activity"/>
    <property type="evidence" value="ECO:0007669"/>
    <property type="project" value="TreeGrafter"/>
</dbReference>
<dbReference type="OrthoDB" id="31371at2157"/>
<dbReference type="KEGG" id="mbn:Mboo_1306"/>
<dbReference type="Gene3D" id="2.170.190.11">
    <property type="entry name" value="Molybdopterin biosynthesis moea protein, domain 3"/>
    <property type="match status" value="1"/>
</dbReference>
<dbReference type="Gene3D" id="3.90.105.10">
    <property type="entry name" value="Molybdopterin biosynthesis moea protein, domain 2"/>
    <property type="match status" value="1"/>
</dbReference>
<organism evidence="3 4">
    <name type="scientific">Methanoregula boonei (strain DSM 21154 / JCM 14090 / 6A8)</name>
    <dbReference type="NCBI Taxonomy" id="456442"/>
    <lineage>
        <taxon>Archaea</taxon>
        <taxon>Methanobacteriati</taxon>
        <taxon>Methanobacteriota</taxon>
        <taxon>Stenosarchaea group</taxon>
        <taxon>Methanomicrobia</taxon>
        <taxon>Methanomicrobiales</taxon>
        <taxon>Methanoregulaceae</taxon>
        <taxon>Methanoregula</taxon>
    </lineage>
</organism>
<dbReference type="EMBL" id="CP000780">
    <property type="protein sequence ID" value="ABS55824.1"/>
    <property type="molecule type" value="Genomic_DNA"/>
</dbReference>
<protein>
    <submittedName>
        <fullName evidence="3">Molybdenum cofactor synthesis domain</fullName>
    </submittedName>
</protein>
<dbReference type="InterPro" id="IPR005110">
    <property type="entry name" value="MoeA_linker/N"/>
</dbReference>
<evidence type="ECO:0000313" key="3">
    <source>
        <dbReference type="EMBL" id="ABS55824.1"/>
    </source>
</evidence>
<dbReference type="Proteomes" id="UP000002408">
    <property type="component" value="Chromosome"/>
</dbReference>
<dbReference type="Pfam" id="PF12727">
    <property type="entry name" value="PBP_like"/>
    <property type="match status" value="1"/>
</dbReference>
<dbReference type="Gene3D" id="3.40.980.10">
    <property type="entry name" value="MoaB/Mog-like domain"/>
    <property type="match status" value="1"/>
</dbReference>
<dbReference type="InterPro" id="IPR008284">
    <property type="entry name" value="MoCF_biosynth_CS"/>
</dbReference>
<dbReference type="SMART" id="SM00852">
    <property type="entry name" value="MoCF_biosynth"/>
    <property type="match status" value="1"/>
</dbReference>
<dbReference type="SUPFAM" id="SSF63867">
    <property type="entry name" value="MoeA C-terminal domain-like"/>
    <property type="match status" value="1"/>
</dbReference>
<dbReference type="CDD" id="cd00887">
    <property type="entry name" value="MoeA"/>
    <property type="match status" value="1"/>
</dbReference>
<dbReference type="Pfam" id="PF03453">
    <property type="entry name" value="MoeA_N"/>
    <property type="match status" value="1"/>
</dbReference>
<feature type="domain" description="MoaB/Mog" evidence="2">
    <location>
        <begin position="168"/>
        <end position="305"/>
    </location>
</feature>
<dbReference type="Gene3D" id="2.40.340.10">
    <property type="entry name" value="MoeA, C-terminal, domain IV"/>
    <property type="match status" value="1"/>
</dbReference>
<dbReference type="PROSITE" id="PS01079">
    <property type="entry name" value="MOCF_BIOSYNTHESIS_2"/>
    <property type="match status" value="1"/>
</dbReference>
<dbReference type="InterPro" id="IPR001453">
    <property type="entry name" value="MoaB/Mog_dom"/>
</dbReference>
<dbReference type="GO" id="GO:0005829">
    <property type="term" value="C:cytosol"/>
    <property type="evidence" value="ECO:0007669"/>
    <property type="project" value="TreeGrafter"/>
</dbReference>
<dbReference type="InterPro" id="IPR024370">
    <property type="entry name" value="PBP_domain"/>
</dbReference>
<dbReference type="InterPro" id="IPR036135">
    <property type="entry name" value="MoeA_linker/N_sf"/>
</dbReference>
<dbReference type="NCBIfam" id="NF011068">
    <property type="entry name" value="PRK14498.1"/>
    <property type="match status" value="1"/>
</dbReference>
<evidence type="ECO:0000313" key="4">
    <source>
        <dbReference type="Proteomes" id="UP000002408"/>
    </source>
</evidence>
<dbReference type="SUPFAM" id="SSF63882">
    <property type="entry name" value="MoeA N-terminal region -like"/>
    <property type="match status" value="1"/>
</dbReference>
<name>A7I7W3_METB6</name>
<reference evidence="4" key="1">
    <citation type="journal article" date="2015" name="Microbiology">
        <title>Genome of Methanoregula boonei 6A8 reveals adaptations to oligotrophic peatland environments.</title>
        <authorList>
            <person name="Braeuer S."/>
            <person name="Cadillo-Quiroz H."/>
            <person name="Kyrpides N."/>
            <person name="Woyke T."/>
            <person name="Goodwin L."/>
            <person name="Detter C."/>
            <person name="Podell S."/>
            <person name="Yavitt J.B."/>
            <person name="Zinder S.H."/>
        </authorList>
    </citation>
    <scope>NUCLEOTIDE SEQUENCE [LARGE SCALE GENOMIC DNA]</scope>
    <source>
        <strain evidence="4">DSM 21154 / JCM 14090 / 6A8</strain>
    </source>
</reference>